<evidence type="ECO:0000256" key="2">
    <source>
        <dbReference type="ARBA" id="ARBA00022980"/>
    </source>
</evidence>
<dbReference type="InterPro" id="IPR018254">
    <property type="entry name" value="Ribosomal_uL29_CS"/>
</dbReference>
<dbReference type="NCBIfam" id="TIGR00012">
    <property type="entry name" value="L29"/>
    <property type="match status" value="1"/>
</dbReference>
<dbReference type="Pfam" id="PF00831">
    <property type="entry name" value="Ribosomal_L29"/>
    <property type="match status" value="1"/>
</dbReference>
<dbReference type="GO" id="GO:0006412">
    <property type="term" value="P:translation"/>
    <property type="evidence" value="ECO:0007669"/>
    <property type="project" value="InterPro"/>
</dbReference>
<dbReference type="FunFam" id="1.10.287.310:FF:000001">
    <property type="entry name" value="50S ribosomal protein L29"/>
    <property type="match status" value="1"/>
</dbReference>
<keyword evidence="3" id="KW-0687">Ribonucleoprotein</keyword>
<dbReference type="InterPro" id="IPR036049">
    <property type="entry name" value="Ribosomal_uL29_sf"/>
</dbReference>
<dbReference type="GO" id="GO:0003735">
    <property type="term" value="F:structural constituent of ribosome"/>
    <property type="evidence" value="ECO:0007669"/>
    <property type="project" value="InterPro"/>
</dbReference>
<organism evidence="6">
    <name type="scientific">marine sediment metagenome</name>
    <dbReference type="NCBI Taxonomy" id="412755"/>
    <lineage>
        <taxon>unclassified sequences</taxon>
        <taxon>metagenomes</taxon>
        <taxon>ecological metagenomes</taxon>
    </lineage>
</organism>
<evidence type="ECO:0000256" key="3">
    <source>
        <dbReference type="ARBA" id="ARBA00023274"/>
    </source>
</evidence>
<evidence type="ECO:0000256" key="1">
    <source>
        <dbReference type="ARBA" id="ARBA00009254"/>
    </source>
</evidence>
<dbReference type="PROSITE" id="PS00579">
    <property type="entry name" value="RIBOSOMAL_L29"/>
    <property type="match status" value="1"/>
</dbReference>
<evidence type="ECO:0000313" key="6">
    <source>
        <dbReference type="EMBL" id="GAI33036.1"/>
    </source>
</evidence>
<comment type="caution">
    <text evidence="6">The sequence shown here is derived from an EMBL/GenBank/DDBJ whole genome shotgun (WGS) entry which is preliminary data.</text>
</comment>
<evidence type="ECO:0000256" key="5">
    <source>
        <dbReference type="ARBA" id="ARBA00035476"/>
    </source>
</evidence>
<dbReference type="SUPFAM" id="SSF46561">
    <property type="entry name" value="Ribosomal protein L29 (L29p)"/>
    <property type="match status" value="1"/>
</dbReference>
<accession>X1NS56</accession>
<dbReference type="CDD" id="cd00427">
    <property type="entry name" value="Ribosomal_L29_HIP"/>
    <property type="match status" value="1"/>
</dbReference>
<comment type="similarity">
    <text evidence="1">Belongs to the universal ribosomal protein uL29 family.</text>
</comment>
<proteinExistence type="inferred from homology"/>
<dbReference type="GO" id="GO:1990904">
    <property type="term" value="C:ribonucleoprotein complex"/>
    <property type="evidence" value="ECO:0007669"/>
    <property type="project" value="UniProtKB-KW"/>
</dbReference>
<sequence>MPILRMDDIRDMDTEERQERLQEFRTELIKIKTMIRAGGSVENPGRVKALRKTIARILTVMNEEGQ</sequence>
<dbReference type="InterPro" id="IPR001854">
    <property type="entry name" value="Ribosomal_uL29"/>
</dbReference>
<name>X1NS56_9ZZZZ</name>
<protein>
    <recommendedName>
        <fullName evidence="4">Large ribosomal subunit protein uL29</fullName>
    </recommendedName>
    <alternativeName>
        <fullName evidence="5">50S ribosomal protein L29</fullName>
    </alternativeName>
</protein>
<dbReference type="HAMAP" id="MF_00374">
    <property type="entry name" value="Ribosomal_uL29"/>
    <property type="match status" value="1"/>
</dbReference>
<dbReference type="EMBL" id="BARV01029613">
    <property type="protein sequence ID" value="GAI33036.1"/>
    <property type="molecule type" value="Genomic_DNA"/>
</dbReference>
<keyword evidence="2" id="KW-0689">Ribosomal protein</keyword>
<gene>
    <name evidence="6" type="ORF">S06H3_47178</name>
</gene>
<reference evidence="6" key="1">
    <citation type="journal article" date="2014" name="Front. Microbiol.">
        <title>High frequency of phylogenetically diverse reductive dehalogenase-homologous genes in deep subseafloor sedimentary metagenomes.</title>
        <authorList>
            <person name="Kawai M."/>
            <person name="Futagami T."/>
            <person name="Toyoda A."/>
            <person name="Takaki Y."/>
            <person name="Nishi S."/>
            <person name="Hori S."/>
            <person name="Arai W."/>
            <person name="Tsubouchi T."/>
            <person name="Morono Y."/>
            <person name="Uchiyama I."/>
            <person name="Ito T."/>
            <person name="Fujiyama A."/>
            <person name="Inagaki F."/>
            <person name="Takami H."/>
        </authorList>
    </citation>
    <scope>NUCLEOTIDE SEQUENCE</scope>
    <source>
        <strain evidence="6">Expedition CK06-06</strain>
    </source>
</reference>
<evidence type="ECO:0000256" key="4">
    <source>
        <dbReference type="ARBA" id="ARBA00035204"/>
    </source>
</evidence>
<dbReference type="AlphaFoldDB" id="X1NS56"/>
<dbReference type="GO" id="GO:0005840">
    <property type="term" value="C:ribosome"/>
    <property type="evidence" value="ECO:0007669"/>
    <property type="project" value="UniProtKB-KW"/>
</dbReference>
<dbReference type="Gene3D" id="1.10.287.310">
    <property type="match status" value="1"/>
</dbReference>